<evidence type="ECO:0000313" key="2">
    <source>
        <dbReference type="Proteomes" id="UP001218218"/>
    </source>
</evidence>
<dbReference type="EMBL" id="JARIHO010000055">
    <property type="protein sequence ID" value="KAJ7318945.1"/>
    <property type="molecule type" value="Genomic_DNA"/>
</dbReference>
<name>A0AAD6ZE04_9AGAR</name>
<proteinExistence type="predicted"/>
<accession>A0AAD6ZE04</accession>
<protein>
    <submittedName>
        <fullName evidence="1">Uncharacterized protein</fullName>
    </submittedName>
</protein>
<reference evidence="1" key="1">
    <citation type="submission" date="2023-03" db="EMBL/GenBank/DDBJ databases">
        <title>Massive genome expansion in bonnet fungi (Mycena s.s.) driven by repeated elements and novel gene families across ecological guilds.</title>
        <authorList>
            <consortium name="Lawrence Berkeley National Laboratory"/>
            <person name="Harder C.B."/>
            <person name="Miyauchi S."/>
            <person name="Viragh M."/>
            <person name="Kuo A."/>
            <person name="Thoen E."/>
            <person name="Andreopoulos B."/>
            <person name="Lu D."/>
            <person name="Skrede I."/>
            <person name="Drula E."/>
            <person name="Henrissat B."/>
            <person name="Morin E."/>
            <person name="Kohler A."/>
            <person name="Barry K."/>
            <person name="LaButti K."/>
            <person name="Morin E."/>
            <person name="Salamov A."/>
            <person name="Lipzen A."/>
            <person name="Mereny Z."/>
            <person name="Hegedus B."/>
            <person name="Baldrian P."/>
            <person name="Stursova M."/>
            <person name="Weitz H."/>
            <person name="Taylor A."/>
            <person name="Grigoriev I.V."/>
            <person name="Nagy L.G."/>
            <person name="Martin F."/>
            <person name="Kauserud H."/>
        </authorList>
    </citation>
    <scope>NUCLEOTIDE SEQUENCE</scope>
    <source>
        <strain evidence="1">CBHHK002</strain>
    </source>
</reference>
<dbReference type="AlphaFoldDB" id="A0AAD6ZE04"/>
<dbReference type="Proteomes" id="UP001218218">
    <property type="component" value="Unassembled WGS sequence"/>
</dbReference>
<sequence>MTALALFPEELLERILLDAVVAPASPHPRAPWHSHPDSRGKLQTRGRTAPLLVSRAFHRIALPLFYHTLVLHSPRQSAALLDALRDQPDLVRGVRTLVLSNPCAADAEVLRMLPKLLVLDVMLPSSDDATDSLTDAIRDLSTLQALSVRKGAGTYLSQPAPRAMLDALADAVGDCPHLHTATLSFPLSADPALCSLTAALAAAPALHTLRTPLPTFWTSAYVEVATNAALERVCLGGEAELPPSPSAYSAPSALECAKGAAAPASASERRAASFSHHSASAASWYGPRPLLPTSLFLSAARPHTRLTELIKAGTDIAVGWRGRAATVGAGMGC</sequence>
<evidence type="ECO:0000313" key="1">
    <source>
        <dbReference type="EMBL" id="KAJ7318945.1"/>
    </source>
</evidence>
<gene>
    <name evidence="1" type="ORF">DFH08DRAFT_1086310</name>
</gene>
<organism evidence="1 2">
    <name type="scientific">Mycena albidolilacea</name>
    <dbReference type="NCBI Taxonomy" id="1033008"/>
    <lineage>
        <taxon>Eukaryota</taxon>
        <taxon>Fungi</taxon>
        <taxon>Dikarya</taxon>
        <taxon>Basidiomycota</taxon>
        <taxon>Agaricomycotina</taxon>
        <taxon>Agaricomycetes</taxon>
        <taxon>Agaricomycetidae</taxon>
        <taxon>Agaricales</taxon>
        <taxon>Marasmiineae</taxon>
        <taxon>Mycenaceae</taxon>
        <taxon>Mycena</taxon>
    </lineage>
</organism>
<keyword evidence="2" id="KW-1185">Reference proteome</keyword>
<comment type="caution">
    <text evidence="1">The sequence shown here is derived from an EMBL/GenBank/DDBJ whole genome shotgun (WGS) entry which is preliminary data.</text>
</comment>